<dbReference type="PANTHER" id="PTHR42993">
    <property type="entry name" value="MAOC-LIKE DEHYDRATASE DOMAIN-CONTAINING PROTEIN"/>
    <property type="match status" value="1"/>
</dbReference>
<dbReference type="InterPro" id="IPR029069">
    <property type="entry name" value="HotDog_dom_sf"/>
</dbReference>
<keyword evidence="4" id="KW-1185">Reference proteome</keyword>
<dbReference type="CDD" id="cd03450">
    <property type="entry name" value="NodN"/>
    <property type="match status" value="1"/>
</dbReference>
<dbReference type="PANTHER" id="PTHR42993:SF1">
    <property type="entry name" value="MAOC-LIKE DEHYDRATASE DOMAIN-CONTAINING PROTEIN"/>
    <property type="match status" value="1"/>
</dbReference>
<protein>
    <submittedName>
        <fullName evidence="3">MaoC family dehydratase</fullName>
    </submittedName>
</protein>
<dbReference type="InterPro" id="IPR002539">
    <property type="entry name" value="MaoC-like_dom"/>
</dbReference>
<evidence type="ECO:0000313" key="4">
    <source>
        <dbReference type="Proteomes" id="UP000656804"/>
    </source>
</evidence>
<accession>A0A930YBU1</accession>
<proteinExistence type="inferred from homology"/>
<name>A0A930YBU1_9ACTN</name>
<evidence type="ECO:0000256" key="1">
    <source>
        <dbReference type="ARBA" id="ARBA00005254"/>
    </source>
</evidence>
<dbReference type="AlphaFoldDB" id="A0A930YBU1"/>
<gene>
    <name evidence="3" type="ORF">ISG29_03850</name>
</gene>
<dbReference type="Proteomes" id="UP000656804">
    <property type="component" value="Unassembled WGS sequence"/>
</dbReference>
<evidence type="ECO:0000259" key="2">
    <source>
        <dbReference type="Pfam" id="PF01575"/>
    </source>
</evidence>
<feature type="domain" description="MaoC-like" evidence="2">
    <location>
        <begin position="15"/>
        <end position="112"/>
    </location>
</feature>
<dbReference type="EMBL" id="JADIVZ010000001">
    <property type="protein sequence ID" value="MBF4160809.1"/>
    <property type="molecule type" value="Genomic_DNA"/>
</dbReference>
<dbReference type="RefSeq" id="WP_194501984.1">
    <property type="nucleotide sequence ID" value="NZ_JADIVZ010000001.1"/>
</dbReference>
<dbReference type="Gene3D" id="3.10.129.10">
    <property type="entry name" value="Hotdog Thioesterase"/>
    <property type="match status" value="1"/>
</dbReference>
<organism evidence="3 4">
    <name type="scientific">Nocardioides acrostichi</name>
    <dbReference type="NCBI Taxonomy" id="2784339"/>
    <lineage>
        <taxon>Bacteria</taxon>
        <taxon>Bacillati</taxon>
        <taxon>Actinomycetota</taxon>
        <taxon>Actinomycetes</taxon>
        <taxon>Propionibacteriales</taxon>
        <taxon>Nocardioidaceae</taxon>
        <taxon>Nocardioides</taxon>
    </lineage>
</organism>
<reference evidence="3" key="1">
    <citation type="submission" date="2020-11" db="EMBL/GenBank/DDBJ databases">
        <title>Nocardioides sp. CBS4Y-1, whole genome shotgun sequence.</title>
        <authorList>
            <person name="Tuo L."/>
        </authorList>
    </citation>
    <scope>NUCLEOTIDE SEQUENCE</scope>
    <source>
        <strain evidence="3">CBS4Y-1</strain>
    </source>
</reference>
<dbReference type="Pfam" id="PF01575">
    <property type="entry name" value="MaoC_dehydratas"/>
    <property type="match status" value="1"/>
</dbReference>
<dbReference type="InterPro" id="IPR039375">
    <property type="entry name" value="NodN-like"/>
</dbReference>
<evidence type="ECO:0000313" key="3">
    <source>
        <dbReference type="EMBL" id="MBF4160809.1"/>
    </source>
</evidence>
<sequence>MGSFVVSTKEMADLAEQDLGVSEWLEVSRDQVQRFADATLDHQWIHLDEERARNGPFGTTIAHGYLTLALVPRLLDSVLSISDEVRGVNYGLERVRFTAPVPVGSAIRLAVRFVMAETRPDGAIRYRLKLEVQLEGGDRPVMVAEALYLSYSS</sequence>
<dbReference type="SUPFAM" id="SSF54637">
    <property type="entry name" value="Thioesterase/thiol ester dehydrase-isomerase"/>
    <property type="match status" value="1"/>
</dbReference>
<comment type="caution">
    <text evidence="3">The sequence shown here is derived from an EMBL/GenBank/DDBJ whole genome shotgun (WGS) entry which is preliminary data.</text>
</comment>
<comment type="similarity">
    <text evidence="1">Belongs to the enoyl-CoA hydratase/isomerase family.</text>
</comment>